<evidence type="ECO:0000256" key="7">
    <source>
        <dbReference type="RuleBase" id="RU366048"/>
    </source>
</evidence>
<protein>
    <recommendedName>
        <fullName evidence="7">Prohibitin</fullName>
    </recommendedName>
</protein>
<dbReference type="Pfam" id="PF01145">
    <property type="entry name" value="Band_7"/>
    <property type="match status" value="1"/>
</dbReference>
<proteinExistence type="inferred from homology"/>
<dbReference type="Proteomes" id="UP001187471">
    <property type="component" value="Unassembled WGS sequence"/>
</dbReference>
<dbReference type="GO" id="GO:0005743">
    <property type="term" value="C:mitochondrial inner membrane"/>
    <property type="evidence" value="ECO:0007669"/>
    <property type="project" value="UniProtKB-SubCell"/>
</dbReference>
<evidence type="ECO:0000256" key="2">
    <source>
        <dbReference type="ARBA" id="ARBA00009658"/>
    </source>
</evidence>
<dbReference type="PRINTS" id="PR00679">
    <property type="entry name" value="PROHIBITIN"/>
</dbReference>
<gene>
    <name evidence="9" type="ORF">RJ640_028768</name>
</gene>
<dbReference type="AlphaFoldDB" id="A0AA88QF54"/>
<keyword evidence="5" id="KW-0496">Mitochondrion</keyword>
<dbReference type="EMBL" id="JAVXUO010002821">
    <property type="protein sequence ID" value="KAK2969379.1"/>
    <property type="molecule type" value="Genomic_DNA"/>
</dbReference>
<evidence type="ECO:0000256" key="5">
    <source>
        <dbReference type="ARBA" id="ARBA00023128"/>
    </source>
</evidence>
<comment type="subunit">
    <text evidence="3">Component of a prohibitin multimeric complex in mitochondrial membranes.</text>
</comment>
<keyword evidence="10" id="KW-1185">Reference proteome</keyword>
<dbReference type="InterPro" id="IPR000163">
    <property type="entry name" value="Prohibitin"/>
</dbReference>
<evidence type="ECO:0000259" key="8">
    <source>
        <dbReference type="Pfam" id="PF01145"/>
    </source>
</evidence>
<comment type="caution">
    <text evidence="9">The sequence shown here is derived from an EMBL/GenBank/DDBJ whole genome shotgun (WGS) entry which is preliminary data.</text>
</comment>
<feature type="domain" description="Band 7" evidence="8">
    <location>
        <begin position="95"/>
        <end position="178"/>
    </location>
</feature>
<accession>A0AA88QF54</accession>
<dbReference type="PANTHER" id="PTHR23222">
    <property type="entry name" value="PROHIBITIN"/>
    <property type="match status" value="1"/>
</dbReference>
<evidence type="ECO:0000256" key="4">
    <source>
        <dbReference type="ARBA" id="ARBA00022792"/>
    </source>
</evidence>
<dbReference type="PANTHER" id="PTHR23222:SF1">
    <property type="entry name" value="PROHIBITIN-2"/>
    <property type="match status" value="1"/>
</dbReference>
<sequence>MDFNNVKVPKVPGGGAASTLILSVISGLDIYGVANSLYNVEGGHRAIVFNRIFGVKDKQKFFFDADWGGFPSDRMSTKVCYVFVGVKLQKKKNNEKQIKLELHIPEPTNTVLSEMEIRVKIGLRVLTRPVPDQLPTIYRTLGENYDERVLPSIIHETLKSVVAQYNASQLITQREVRSKTFYT</sequence>
<reference evidence="9" key="1">
    <citation type="submission" date="2022-12" db="EMBL/GenBank/DDBJ databases">
        <title>Draft genome assemblies for two species of Escallonia (Escalloniales).</title>
        <authorList>
            <person name="Chanderbali A."/>
            <person name="Dervinis C."/>
            <person name="Anghel I."/>
            <person name="Soltis D."/>
            <person name="Soltis P."/>
            <person name="Zapata F."/>
        </authorList>
    </citation>
    <scope>NUCLEOTIDE SEQUENCE</scope>
    <source>
        <strain evidence="9">UCBG92.1500</strain>
        <tissue evidence="9">Leaf</tissue>
    </source>
</reference>
<evidence type="ECO:0000313" key="9">
    <source>
        <dbReference type="EMBL" id="KAK2969379.1"/>
    </source>
</evidence>
<evidence type="ECO:0000313" key="10">
    <source>
        <dbReference type="Proteomes" id="UP001187471"/>
    </source>
</evidence>
<dbReference type="InterPro" id="IPR001107">
    <property type="entry name" value="Band_7"/>
</dbReference>
<comment type="subcellular location">
    <subcellularLocation>
        <location evidence="1">Mitochondrion inner membrane</location>
        <topology evidence="1">Single-pass type II membrane protein</topology>
    </subcellularLocation>
</comment>
<evidence type="ECO:0000256" key="6">
    <source>
        <dbReference type="ARBA" id="ARBA00023136"/>
    </source>
</evidence>
<evidence type="ECO:0000256" key="1">
    <source>
        <dbReference type="ARBA" id="ARBA00004140"/>
    </source>
</evidence>
<evidence type="ECO:0000256" key="3">
    <source>
        <dbReference type="ARBA" id="ARBA00011786"/>
    </source>
</evidence>
<keyword evidence="4 7" id="KW-0999">Mitochondrion inner membrane</keyword>
<name>A0AA88QF54_9ASTE</name>
<organism evidence="9 10">
    <name type="scientific">Escallonia rubra</name>
    <dbReference type="NCBI Taxonomy" id="112253"/>
    <lineage>
        <taxon>Eukaryota</taxon>
        <taxon>Viridiplantae</taxon>
        <taxon>Streptophyta</taxon>
        <taxon>Embryophyta</taxon>
        <taxon>Tracheophyta</taxon>
        <taxon>Spermatophyta</taxon>
        <taxon>Magnoliopsida</taxon>
        <taxon>eudicotyledons</taxon>
        <taxon>Gunneridae</taxon>
        <taxon>Pentapetalae</taxon>
        <taxon>asterids</taxon>
        <taxon>campanulids</taxon>
        <taxon>Escalloniales</taxon>
        <taxon>Escalloniaceae</taxon>
        <taxon>Escallonia</taxon>
    </lineage>
</organism>
<comment type="similarity">
    <text evidence="2 7">Belongs to the prohibitin family.</text>
</comment>
<dbReference type="GO" id="GO:0007005">
    <property type="term" value="P:mitochondrion organization"/>
    <property type="evidence" value="ECO:0007669"/>
    <property type="project" value="TreeGrafter"/>
</dbReference>
<keyword evidence="6" id="KW-0472">Membrane</keyword>